<name>A0A8H7CMI2_9AGAR</name>
<dbReference type="SUPFAM" id="SSF56024">
    <property type="entry name" value="Phospholipase D/nuclease"/>
    <property type="match status" value="1"/>
</dbReference>
<dbReference type="PANTHER" id="PTHR12415:SF3">
    <property type="entry name" value="OS04G0403400 PROTEIN"/>
    <property type="match status" value="1"/>
</dbReference>
<dbReference type="EMBL" id="JACAZI010000018">
    <property type="protein sequence ID" value="KAF7341412.1"/>
    <property type="molecule type" value="Genomic_DNA"/>
</dbReference>
<dbReference type="InterPro" id="IPR010347">
    <property type="entry name" value="Tdp1"/>
</dbReference>
<feature type="compositionally biased region" description="Basic and acidic residues" evidence="1">
    <location>
        <begin position="16"/>
        <end position="35"/>
    </location>
</feature>
<dbReference type="AlphaFoldDB" id="A0A8H7CMI2"/>
<evidence type="ECO:0000256" key="1">
    <source>
        <dbReference type="SAM" id="MobiDB-lite"/>
    </source>
</evidence>
<organism evidence="2 3">
    <name type="scientific">Mycena venus</name>
    <dbReference type="NCBI Taxonomy" id="2733690"/>
    <lineage>
        <taxon>Eukaryota</taxon>
        <taxon>Fungi</taxon>
        <taxon>Dikarya</taxon>
        <taxon>Basidiomycota</taxon>
        <taxon>Agaricomycotina</taxon>
        <taxon>Agaricomycetes</taxon>
        <taxon>Agaricomycetidae</taxon>
        <taxon>Agaricales</taxon>
        <taxon>Marasmiineae</taxon>
        <taxon>Mycenaceae</taxon>
        <taxon>Mycena</taxon>
    </lineage>
</organism>
<dbReference type="PANTHER" id="PTHR12415">
    <property type="entry name" value="TYROSYL-DNA PHOSPHODIESTERASE 1"/>
    <property type="match status" value="1"/>
</dbReference>
<dbReference type="Gene3D" id="3.30.870.10">
    <property type="entry name" value="Endonuclease Chain A"/>
    <property type="match status" value="1"/>
</dbReference>
<dbReference type="Proteomes" id="UP000620124">
    <property type="component" value="Unassembled WGS sequence"/>
</dbReference>
<dbReference type="GO" id="GO:0005634">
    <property type="term" value="C:nucleus"/>
    <property type="evidence" value="ECO:0007669"/>
    <property type="project" value="InterPro"/>
</dbReference>
<accession>A0A8H7CMI2</accession>
<sequence length="302" mass="34227">MAGSCTSSPASTRPKCPKDSGSDSVQEKKEAEARFAHGGPEVIMAEYDRSNSARPPLPMKYASGALQLTRTPGRQHAPNTILFDDLIHPQDLGPALFYSFLIEDPYLFDFFPFKTNRHHRPYVHIYVGRHIAMDADGKQFSGCKPRTKRPKPVDFDCVVDCTKKGYREQYVNNFHVFYPKLQSGCAHSKIVVLMYPDFMRGVITSANFATLSMGTTIDISRTFLTSPTVPRIRKSYLSDYLKAGVFDFSATKVRLMTSKPGSFSGEQAYEYGQLRRCKVVRNILKKRYGEDKNNVHKMTFEM</sequence>
<evidence type="ECO:0000313" key="3">
    <source>
        <dbReference type="Proteomes" id="UP000620124"/>
    </source>
</evidence>
<reference evidence="2" key="1">
    <citation type="submission" date="2020-05" db="EMBL/GenBank/DDBJ databases">
        <title>Mycena genomes resolve the evolution of fungal bioluminescence.</title>
        <authorList>
            <person name="Tsai I.J."/>
        </authorList>
    </citation>
    <scope>NUCLEOTIDE SEQUENCE</scope>
    <source>
        <strain evidence="2">CCC161011</strain>
    </source>
</reference>
<comment type="caution">
    <text evidence="2">The sequence shown here is derived from an EMBL/GenBank/DDBJ whole genome shotgun (WGS) entry which is preliminary data.</text>
</comment>
<gene>
    <name evidence="2" type="ORF">MVEN_01878100</name>
</gene>
<dbReference type="Pfam" id="PF06087">
    <property type="entry name" value="Tyr-DNA_phospho"/>
    <property type="match status" value="1"/>
</dbReference>
<dbReference type="GO" id="GO:0008081">
    <property type="term" value="F:phosphoric diester hydrolase activity"/>
    <property type="evidence" value="ECO:0007669"/>
    <property type="project" value="InterPro"/>
</dbReference>
<protein>
    <submittedName>
        <fullName evidence="2">Phospholipase D/nuclease</fullName>
    </submittedName>
</protein>
<feature type="compositionally biased region" description="Polar residues" evidence="1">
    <location>
        <begin position="1"/>
        <end position="11"/>
    </location>
</feature>
<feature type="region of interest" description="Disordered" evidence="1">
    <location>
        <begin position="1"/>
        <end position="37"/>
    </location>
</feature>
<proteinExistence type="predicted"/>
<evidence type="ECO:0000313" key="2">
    <source>
        <dbReference type="EMBL" id="KAF7341412.1"/>
    </source>
</evidence>
<keyword evidence="3" id="KW-1185">Reference proteome</keyword>
<dbReference type="OrthoDB" id="3907302at2759"/>
<dbReference type="GO" id="GO:0006281">
    <property type="term" value="P:DNA repair"/>
    <property type="evidence" value="ECO:0007669"/>
    <property type="project" value="InterPro"/>
</dbReference>